<reference evidence="1 2" key="1">
    <citation type="journal article" date="2010" name="Nature">
        <title>Comparative genomics reveals mobile pathogenicity chromosomes in Fusarium.</title>
        <authorList>
            <person name="Ma L.J."/>
            <person name="van der Does H.C."/>
            <person name="Borkovich K.A."/>
            <person name="Coleman J.J."/>
            <person name="Daboussi M.J."/>
            <person name="Di Pietro A."/>
            <person name="Dufresne M."/>
            <person name="Freitag M."/>
            <person name="Grabherr M."/>
            <person name="Henrissat B."/>
            <person name="Houterman P.M."/>
            <person name="Kang S."/>
            <person name="Shim W.B."/>
            <person name="Woloshuk C."/>
            <person name="Xie X."/>
            <person name="Xu J.R."/>
            <person name="Antoniw J."/>
            <person name="Baker S.E."/>
            <person name="Bluhm B.H."/>
            <person name="Breakspear A."/>
            <person name="Brown D.W."/>
            <person name="Butchko R.A."/>
            <person name="Chapman S."/>
            <person name="Coulson R."/>
            <person name="Coutinho P.M."/>
            <person name="Danchin E.G."/>
            <person name="Diener A."/>
            <person name="Gale L.R."/>
            <person name="Gardiner D.M."/>
            <person name="Goff S."/>
            <person name="Hammond-Kosack K.E."/>
            <person name="Hilburn K."/>
            <person name="Hua-Van A."/>
            <person name="Jonkers W."/>
            <person name="Kazan K."/>
            <person name="Kodira C.D."/>
            <person name="Koehrsen M."/>
            <person name="Kumar L."/>
            <person name="Lee Y.H."/>
            <person name="Li L."/>
            <person name="Manners J.M."/>
            <person name="Miranda-Saavedra D."/>
            <person name="Mukherjee M."/>
            <person name="Park G."/>
            <person name="Park J."/>
            <person name="Park S.Y."/>
            <person name="Proctor R.H."/>
            <person name="Regev A."/>
            <person name="Ruiz-Roldan M.C."/>
            <person name="Sain D."/>
            <person name="Sakthikumar S."/>
            <person name="Sykes S."/>
            <person name="Schwartz D.C."/>
            <person name="Turgeon B.G."/>
            <person name="Wapinski I."/>
            <person name="Yoder O."/>
            <person name="Young S."/>
            <person name="Zeng Q."/>
            <person name="Zhou S."/>
            <person name="Galagan J."/>
            <person name="Cuomo C.A."/>
            <person name="Kistler H.C."/>
            <person name="Rep M."/>
        </authorList>
    </citation>
    <scope>NUCLEOTIDE SEQUENCE [LARGE SCALE GENOMIC DNA]</scope>
    <source>
        <strain evidence="2">4287 / CBS 123668 / FGSC 9935 / NRRL 34936</strain>
    </source>
</reference>
<dbReference type="AlphaFoldDB" id="A0A0J9W8Y4"/>
<dbReference type="GeneID" id="28963224"/>
<dbReference type="EMBL" id="DS231731">
    <property type="protein sequence ID" value="KNB19298.1"/>
    <property type="molecule type" value="Genomic_DNA"/>
</dbReference>
<proteinExistence type="predicted"/>
<protein>
    <submittedName>
        <fullName evidence="1">Uncharacterized protein</fullName>
    </submittedName>
</protein>
<evidence type="ECO:0000313" key="1">
    <source>
        <dbReference type="EMBL" id="KNB19298.1"/>
    </source>
</evidence>
<dbReference type="VEuPathDB" id="FungiDB:FOXG_22518"/>
<gene>
    <name evidence="1" type="ORF">FOXG_22518</name>
</gene>
<evidence type="ECO:0000313" key="2">
    <source>
        <dbReference type="Proteomes" id="UP000009097"/>
    </source>
</evidence>
<dbReference type="Proteomes" id="UP000009097">
    <property type="component" value="Chromosome 14"/>
</dbReference>
<name>A0A0J9W8Y4_FUSO4</name>
<sequence length="145" mass="16249">MPGHSELQRLASQFMDETGDKEPQYVELGREQVFLCESKGREAGHNKMGDTITVFKRDGGGSRSSLSSCSEKKICSSADGYELSRTWRKRLLTLLLRVRGSCGTFVSKIVDVELALYKTVVSSDGEESSKRVFVVFSTMPERTRR</sequence>
<organism evidence="1 2">
    <name type="scientific">Fusarium oxysporum f. sp. lycopersici (strain 4287 / CBS 123668 / FGSC 9935 / NRRL 34936)</name>
    <name type="common">Fusarium vascular wilt of tomato</name>
    <dbReference type="NCBI Taxonomy" id="426428"/>
    <lineage>
        <taxon>Eukaryota</taxon>
        <taxon>Fungi</taxon>
        <taxon>Dikarya</taxon>
        <taxon>Ascomycota</taxon>
        <taxon>Pezizomycotina</taxon>
        <taxon>Sordariomycetes</taxon>
        <taxon>Hypocreomycetidae</taxon>
        <taxon>Hypocreales</taxon>
        <taxon>Nectriaceae</taxon>
        <taxon>Fusarium</taxon>
        <taxon>Fusarium oxysporum species complex</taxon>
    </lineage>
</organism>
<dbReference type="RefSeq" id="XP_018257343.1">
    <property type="nucleotide sequence ID" value="XM_018402928.1"/>
</dbReference>
<dbReference type="KEGG" id="fox:FOXG_22518"/>
<accession>A0A0J9W8Y4</accession>